<accession>A0A1E2SN94</accession>
<dbReference type="Proteomes" id="UP000094426">
    <property type="component" value="Unassembled WGS sequence"/>
</dbReference>
<proteinExistence type="predicted"/>
<comment type="caution">
    <text evidence="1">The sequence shown here is derived from an EMBL/GenBank/DDBJ whole genome shotgun (WGS) entry which is preliminary data.</text>
</comment>
<evidence type="ECO:0000313" key="2">
    <source>
        <dbReference type="Proteomes" id="UP000094426"/>
    </source>
</evidence>
<reference evidence="1 2" key="1">
    <citation type="submission" date="2015-11" db="EMBL/GenBank/DDBJ databases">
        <authorList>
            <person name="Zhang Y."/>
            <person name="Guo Z."/>
        </authorList>
    </citation>
    <scope>NUCLEOTIDE SEQUENCE [LARGE SCALE GENOMIC DNA]</scope>
    <source>
        <strain evidence="2">gdw1</strain>
    </source>
</reference>
<name>A0A1E2SN94_LEIXY</name>
<sequence>MSIRRTTRTVNDLLVADLGSHSTAVVAGSQHEVICLVTAAFAAIAATVEMAAIDIAVDAAAEAATALAL</sequence>
<evidence type="ECO:0000313" key="1">
    <source>
        <dbReference type="EMBL" id="ODA91292.1"/>
    </source>
</evidence>
<dbReference type="AlphaFoldDB" id="A0A1E2SN94"/>
<organism evidence="1 2">
    <name type="scientific">Leifsonia xyli subsp. xyli</name>
    <dbReference type="NCBI Taxonomy" id="59736"/>
    <lineage>
        <taxon>Bacteria</taxon>
        <taxon>Bacillati</taxon>
        <taxon>Actinomycetota</taxon>
        <taxon>Actinomycetes</taxon>
        <taxon>Micrococcales</taxon>
        <taxon>Microbacteriaceae</taxon>
        <taxon>Leifsonia</taxon>
    </lineage>
</organism>
<protein>
    <submittedName>
        <fullName evidence="1">Uncharacterized protein</fullName>
    </submittedName>
</protein>
<gene>
    <name evidence="1" type="ORF">ATY41_00955</name>
</gene>
<dbReference type="EMBL" id="LNZG01000001">
    <property type="protein sequence ID" value="ODA91292.1"/>
    <property type="molecule type" value="Genomic_DNA"/>
</dbReference>